<gene>
    <name evidence="10" type="ORF">AMSG_11970</name>
</gene>
<evidence type="ECO:0000256" key="3">
    <source>
        <dbReference type="ARBA" id="ARBA00022448"/>
    </source>
</evidence>
<dbReference type="InterPro" id="IPR018108">
    <property type="entry name" value="MCP_transmembrane"/>
</dbReference>
<evidence type="ECO:0000313" key="11">
    <source>
        <dbReference type="Proteomes" id="UP000054408"/>
    </source>
</evidence>
<evidence type="ECO:0000256" key="8">
    <source>
        <dbReference type="PROSITE-ProRule" id="PRU00282"/>
    </source>
</evidence>
<dbReference type="eggNOG" id="KOG0753">
    <property type="taxonomic scope" value="Eukaryota"/>
</dbReference>
<dbReference type="InterPro" id="IPR023395">
    <property type="entry name" value="MCP_dom_sf"/>
</dbReference>
<dbReference type="Pfam" id="PF00153">
    <property type="entry name" value="Mito_carr"/>
    <property type="match status" value="3"/>
</dbReference>
<keyword evidence="7 8" id="KW-0472">Membrane</keyword>
<sequence>MQAYENEPPFVRALAGALASMSGEAVTLPIDTIKIRLQLAGEGGAAGGPRLGMVGTGRAIVAAEGVRGLFKGLAPGLLRQASYQSIKMGLYEPLRDALQSLSILDSPADGAAADGAAAAGLFDRIVAGGLAGSIGAGIANPTDLIKVRLQADASGTRYKGMIDAAAQIIRSEGVLAFWKGVTPNMYRAFIVNAAELATYDTVKIFLLERELIGDNIGNHFVSSFTAGFVAAVTSTPVDITKTRLMNQPTDPATGKGLRYSGMADCFVKTARAEGFLGLYKGFFATWLRIGPWAVVMFTSFELYRSILNSMFNSSVVNAAAEAAADDAGLAPTSSLRASPLTIFSGTIAASLSRSL</sequence>
<accession>A0A0L0DDL1</accession>
<keyword evidence="5" id="KW-0677">Repeat</keyword>
<dbReference type="SUPFAM" id="SSF103506">
    <property type="entry name" value="Mitochondrial carrier"/>
    <property type="match status" value="1"/>
</dbReference>
<dbReference type="OrthoDB" id="756301at2759"/>
<dbReference type="OMA" id="FPFWKAV"/>
<dbReference type="RefSeq" id="XP_013757127.1">
    <property type="nucleotide sequence ID" value="XM_013901673.1"/>
</dbReference>
<feature type="repeat" description="Solcar" evidence="8">
    <location>
        <begin position="214"/>
        <end position="306"/>
    </location>
</feature>
<evidence type="ECO:0000256" key="2">
    <source>
        <dbReference type="ARBA" id="ARBA00006375"/>
    </source>
</evidence>
<dbReference type="PANTHER" id="PTHR45618">
    <property type="entry name" value="MITOCHONDRIAL DICARBOXYLATE CARRIER-RELATED"/>
    <property type="match status" value="1"/>
</dbReference>
<keyword evidence="11" id="KW-1185">Reference proteome</keyword>
<keyword evidence="6" id="KW-1133">Transmembrane helix</keyword>
<dbReference type="GeneID" id="25569885"/>
<evidence type="ECO:0000256" key="7">
    <source>
        <dbReference type="ARBA" id="ARBA00023136"/>
    </source>
</evidence>
<dbReference type="PRINTS" id="PR00784">
    <property type="entry name" value="MTUNCOUPLING"/>
</dbReference>
<dbReference type="InterPro" id="IPR002067">
    <property type="entry name" value="MCP"/>
</dbReference>
<protein>
    <submittedName>
        <fullName evidence="10">Uncharacterized protein</fullName>
    </submittedName>
</protein>
<dbReference type="EMBL" id="GL349460">
    <property type="protein sequence ID" value="KNC50201.1"/>
    <property type="molecule type" value="Genomic_DNA"/>
</dbReference>
<feature type="repeat" description="Solcar" evidence="8">
    <location>
        <begin position="7"/>
        <end position="97"/>
    </location>
</feature>
<proteinExistence type="inferred from homology"/>
<comment type="subcellular location">
    <subcellularLocation>
        <location evidence="1">Membrane</location>
        <topology evidence="1">Multi-pass membrane protein</topology>
    </subcellularLocation>
</comment>
<dbReference type="Proteomes" id="UP000054408">
    <property type="component" value="Unassembled WGS sequence"/>
</dbReference>
<evidence type="ECO:0000256" key="1">
    <source>
        <dbReference type="ARBA" id="ARBA00004141"/>
    </source>
</evidence>
<evidence type="ECO:0000256" key="4">
    <source>
        <dbReference type="ARBA" id="ARBA00022692"/>
    </source>
</evidence>
<evidence type="ECO:0000256" key="6">
    <source>
        <dbReference type="ARBA" id="ARBA00022989"/>
    </source>
</evidence>
<dbReference type="GO" id="GO:0055085">
    <property type="term" value="P:transmembrane transport"/>
    <property type="evidence" value="ECO:0007669"/>
    <property type="project" value="InterPro"/>
</dbReference>
<reference evidence="10 11" key="1">
    <citation type="submission" date="2010-05" db="EMBL/GenBank/DDBJ databases">
        <title>The Genome Sequence of Thecamonas trahens ATCC 50062.</title>
        <authorList>
            <consortium name="The Broad Institute Genome Sequencing Platform"/>
            <person name="Russ C."/>
            <person name="Cuomo C."/>
            <person name="Shea T."/>
            <person name="Young S.K."/>
            <person name="Zeng Q."/>
            <person name="Koehrsen M."/>
            <person name="Haas B."/>
            <person name="Borodovsky M."/>
            <person name="Guigo R."/>
            <person name="Alvarado L."/>
            <person name="Berlin A."/>
            <person name="Bochicchio J."/>
            <person name="Borenstein D."/>
            <person name="Chapman S."/>
            <person name="Chen Z."/>
            <person name="Freedman E."/>
            <person name="Gellesch M."/>
            <person name="Goldberg J."/>
            <person name="Griggs A."/>
            <person name="Gujja S."/>
            <person name="Heilman E."/>
            <person name="Heiman D."/>
            <person name="Hepburn T."/>
            <person name="Howarth C."/>
            <person name="Jen D."/>
            <person name="Larson L."/>
            <person name="Mehta T."/>
            <person name="Park D."/>
            <person name="Pearson M."/>
            <person name="Roberts A."/>
            <person name="Saif S."/>
            <person name="Shenoy N."/>
            <person name="Sisk P."/>
            <person name="Stolte C."/>
            <person name="Sykes S."/>
            <person name="Thomson T."/>
            <person name="Walk T."/>
            <person name="White J."/>
            <person name="Yandava C."/>
            <person name="Burger G."/>
            <person name="Gray M.W."/>
            <person name="Holland P.W.H."/>
            <person name="King N."/>
            <person name="Lang F.B.F."/>
            <person name="Roger A.J."/>
            <person name="Ruiz-Trillo I."/>
            <person name="Lander E."/>
            <person name="Nusbaum C."/>
        </authorList>
    </citation>
    <scope>NUCLEOTIDE SEQUENCE [LARGE SCALE GENOMIC DNA]</scope>
    <source>
        <strain evidence="10 11">ATCC 50062</strain>
    </source>
</reference>
<dbReference type="GO" id="GO:0016020">
    <property type="term" value="C:membrane"/>
    <property type="evidence" value="ECO:0007669"/>
    <property type="project" value="UniProtKB-SubCell"/>
</dbReference>
<dbReference type="Gene3D" id="1.50.40.10">
    <property type="entry name" value="Mitochondrial carrier domain"/>
    <property type="match status" value="1"/>
</dbReference>
<keyword evidence="3 9" id="KW-0813">Transport</keyword>
<comment type="similarity">
    <text evidence="2 9">Belongs to the mitochondrial carrier (TC 2.A.29) family.</text>
</comment>
<evidence type="ECO:0000256" key="9">
    <source>
        <dbReference type="RuleBase" id="RU000488"/>
    </source>
</evidence>
<dbReference type="InterPro" id="IPR050391">
    <property type="entry name" value="Mito_Metabolite_Transporter"/>
</dbReference>
<evidence type="ECO:0000313" key="10">
    <source>
        <dbReference type="EMBL" id="KNC50201.1"/>
    </source>
</evidence>
<feature type="repeat" description="Solcar" evidence="8">
    <location>
        <begin position="119"/>
        <end position="205"/>
    </location>
</feature>
<organism evidence="10 11">
    <name type="scientific">Thecamonas trahens ATCC 50062</name>
    <dbReference type="NCBI Taxonomy" id="461836"/>
    <lineage>
        <taxon>Eukaryota</taxon>
        <taxon>Apusozoa</taxon>
        <taxon>Apusomonadida</taxon>
        <taxon>Apusomonadidae</taxon>
        <taxon>Thecamonas</taxon>
    </lineage>
</organism>
<name>A0A0L0DDL1_THETB</name>
<evidence type="ECO:0000256" key="5">
    <source>
        <dbReference type="ARBA" id="ARBA00022737"/>
    </source>
</evidence>
<dbReference type="PROSITE" id="PS50920">
    <property type="entry name" value="SOLCAR"/>
    <property type="match status" value="3"/>
</dbReference>
<keyword evidence="4 8" id="KW-0812">Transmembrane</keyword>
<dbReference type="AlphaFoldDB" id="A0A0L0DDL1"/>